<feature type="compositionally biased region" description="Polar residues" evidence="1">
    <location>
        <begin position="109"/>
        <end position="119"/>
    </location>
</feature>
<reference evidence="2" key="1">
    <citation type="submission" date="2019-04" db="EMBL/GenBank/DDBJ databases">
        <title>Sequencing of skin fungus with MAO and IRED activity.</title>
        <authorList>
            <person name="Marsaioli A.J."/>
            <person name="Bonatto J.M.C."/>
            <person name="Reis Junior O."/>
        </authorList>
    </citation>
    <scope>NUCLEOTIDE SEQUENCE</scope>
    <source>
        <strain evidence="2">30M1</strain>
    </source>
</reference>
<keyword evidence="3" id="KW-1185">Reference proteome</keyword>
<proteinExistence type="predicted"/>
<dbReference type="EMBL" id="SWKU01000012">
    <property type="protein sequence ID" value="KAF3001966.1"/>
    <property type="molecule type" value="Genomic_DNA"/>
</dbReference>
<evidence type="ECO:0000313" key="3">
    <source>
        <dbReference type="Proteomes" id="UP000801428"/>
    </source>
</evidence>
<evidence type="ECO:0000256" key="1">
    <source>
        <dbReference type="SAM" id="MobiDB-lite"/>
    </source>
</evidence>
<evidence type="ECO:0000313" key="2">
    <source>
        <dbReference type="EMBL" id="KAF3001966.1"/>
    </source>
</evidence>
<dbReference type="AlphaFoldDB" id="A0A9P4TCG4"/>
<protein>
    <submittedName>
        <fullName evidence="2">Uncharacterized protein</fullName>
    </submittedName>
</protein>
<name>A0A9P4TCG4_CURKU</name>
<feature type="region of interest" description="Disordered" evidence="1">
    <location>
        <begin position="1"/>
        <end position="31"/>
    </location>
</feature>
<comment type="caution">
    <text evidence="2">The sequence shown here is derived from an EMBL/GenBank/DDBJ whole genome shotgun (WGS) entry which is preliminary data.</text>
</comment>
<gene>
    <name evidence="2" type="ORF">E8E13_007494</name>
</gene>
<organism evidence="2 3">
    <name type="scientific">Curvularia kusanoi</name>
    <name type="common">Cochliobolus kusanoi</name>
    <dbReference type="NCBI Taxonomy" id="90978"/>
    <lineage>
        <taxon>Eukaryota</taxon>
        <taxon>Fungi</taxon>
        <taxon>Dikarya</taxon>
        <taxon>Ascomycota</taxon>
        <taxon>Pezizomycotina</taxon>
        <taxon>Dothideomycetes</taxon>
        <taxon>Pleosporomycetidae</taxon>
        <taxon>Pleosporales</taxon>
        <taxon>Pleosporineae</taxon>
        <taxon>Pleosporaceae</taxon>
        <taxon>Curvularia</taxon>
    </lineage>
</organism>
<feature type="region of interest" description="Disordered" evidence="1">
    <location>
        <begin position="107"/>
        <end position="130"/>
    </location>
</feature>
<sequence length="130" mass="13834">MPSPQNAPHHTLRSDMTSDMDFPSPTLRIPQPLAPQLPTAIPFFPPKAMLSRSYSAAPQTIFSQGPTPQPSSVVMPSSFLFAEGVVKLSGPTSSSLAFIERRFAPRLSPAQSRCGTQPSGAGPAMIQSRA</sequence>
<accession>A0A9P4TCG4</accession>
<dbReference type="Proteomes" id="UP000801428">
    <property type="component" value="Unassembled WGS sequence"/>
</dbReference>